<accession>A0A6C0DNY8</accession>
<organism evidence="1">
    <name type="scientific">viral metagenome</name>
    <dbReference type="NCBI Taxonomy" id="1070528"/>
    <lineage>
        <taxon>unclassified sequences</taxon>
        <taxon>metagenomes</taxon>
        <taxon>organismal metagenomes</taxon>
    </lineage>
</organism>
<proteinExistence type="predicted"/>
<sequence length="129" mass="14992">MEKTMTTTLGLFTKSLVGFFKDLYETFPEEREIKLSLEAIEGAKKVNPRLVLDLFYENVYKPLRDPILEENEEVIISYVKQKIAVQFNELSPAIMIFDKHWDDLSDTSRTAIWKHLKVLILLAEKAKTA</sequence>
<name>A0A6C0DNY8_9ZZZZ</name>
<reference evidence="1" key="1">
    <citation type="journal article" date="2020" name="Nature">
        <title>Giant virus diversity and host interactions through global metagenomics.</title>
        <authorList>
            <person name="Schulz F."/>
            <person name="Roux S."/>
            <person name="Paez-Espino D."/>
            <person name="Jungbluth S."/>
            <person name="Walsh D.A."/>
            <person name="Denef V.J."/>
            <person name="McMahon K.D."/>
            <person name="Konstantinidis K.T."/>
            <person name="Eloe-Fadrosh E.A."/>
            <person name="Kyrpides N.C."/>
            <person name="Woyke T."/>
        </authorList>
    </citation>
    <scope>NUCLEOTIDE SEQUENCE</scope>
    <source>
        <strain evidence="1">GVMAG-M-3300023174-46</strain>
    </source>
</reference>
<dbReference type="AlphaFoldDB" id="A0A6C0DNY8"/>
<evidence type="ECO:0000313" key="1">
    <source>
        <dbReference type="EMBL" id="QHT18253.1"/>
    </source>
</evidence>
<dbReference type="EMBL" id="MN739654">
    <property type="protein sequence ID" value="QHT18253.1"/>
    <property type="molecule type" value="Genomic_DNA"/>
</dbReference>
<protein>
    <submittedName>
        <fullName evidence="1">Uncharacterized protein</fullName>
    </submittedName>
</protein>